<organism evidence="2 3">
    <name type="scientific">Methanoplanus endosymbiosus</name>
    <dbReference type="NCBI Taxonomy" id="33865"/>
    <lineage>
        <taxon>Archaea</taxon>
        <taxon>Methanobacteriati</taxon>
        <taxon>Methanobacteriota</taxon>
        <taxon>Stenosarchaea group</taxon>
        <taxon>Methanomicrobia</taxon>
        <taxon>Methanomicrobiales</taxon>
        <taxon>Methanomicrobiaceae</taxon>
        <taxon>Methanoplanus</taxon>
    </lineage>
</organism>
<dbReference type="GeneID" id="74308953"/>
<gene>
    <name evidence="2" type="ORF">L6E24_14570</name>
</gene>
<name>A0A9E7TKD8_9EURY</name>
<dbReference type="RefSeq" id="WP_257742681.1">
    <property type="nucleotide sequence ID" value="NZ_CP096115.1"/>
</dbReference>
<dbReference type="Proteomes" id="UP001060368">
    <property type="component" value="Chromosome"/>
</dbReference>
<evidence type="ECO:0008006" key="4">
    <source>
        <dbReference type="Google" id="ProtNLM"/>
    </source>
</evidence>
<dbReference type="EMBL" id="CP096115">
    <property type="protein sequence ID" value="UUX92535.1"/>
    <property type="molecule type" value="Genomic_DNA"/>
</dbReference>
<sequence length="318" mass="36207">MTLSSAEPDYLSENWCGLKWSSWVKHKNFRNDSAHLPKFPGLYRVRVIDGDSLVYIGQTGRTVRKRQSELIVYLKDPEKMPFNDPHTAAPNLWAWADAEGFEFESSGAFFEGTKQDREGMEAYLLWQYRLESGNSTQCNFGRFHEDYLKSRNKSSGFRGGKLTGGEKNAAGGPSAPPLRLKADGMPADPDWMNLSWSEPEILNKENLKEIPGEPALYRIMNRKCSDVLYIGQTKNARARLTTHSKYDWEEEVLFSVYLLPGVSDSDSASDPDIGSVLSDFPTNKSVLLYTHQLKELENDLIGAYYGHFRRVPKFQIRK</sequence>
<keyword evidence="3" id="KW-1185">Reference proteome</keyword>
<feature type="region of interest" description="Disordered" evidence="1">
    <location>
        <begin position="154"/>
        <end position="175"/>
    </location>
</feature>
<evidence type="ECO:0000313" key="3">
    <source>
        <dbReference type="Proteomes" id="UP001060368"/>
    </source>
</evidence>
<proteinExistence type="predicted"/>
<dbReference type="KEGG" id="mend:L6E24_14570"/>
<evidence type="ECO:0000313" key="2">
    <source>
        <dbReference type="EMBL" id="UUX92535.1"/>
    </source>
</evidence>
<reference evidence="2" key="1">
    <citation type="submission" date="2022-04" db="EMBL/GenBank/DDBJ databases">
        <title>Complete genome of Methanoplanus endosymbiosus DSM 3599.</title>
        <authorList>
            <person name="Chen S.-C."/>
            <person name="You Y.-T."/>
            <person name="Zhou Y.-Z."/>
            <person name="Lai M.-C."/>
        </authorList>
    </citation>
    <scope>NUCLEOTIDE SEQUENCE</scope>
    <source>
        <strain evidence="2">DSM 3599</strain>
    </source>
</reference>
<accession>A0A9E7TKD8</accession>
<evidence type="ECO:0000256" key="1">
    <source>
        <dbReference type="SAM" id="MobiDB-lite"/>
    </source>
</evidence>
<protein>
    <recommendedName>
        <fullName evidence="4">GIY-YIG domain-containing protein</fullName>
    </recommendedName>
</protein>
<dbReference type="AlphaFoldDB" id="A0A9E7TKD8"/>